<gene>
    <name evidence="1" type="ORF">LY56_01448</name>
</gene>
<dbReference type="STRING" id="121821.GCA_001870675_00236"/>
<keyword evidence="2" id="KW-1185">Reference proteome</keyword>
<proteinExistence type="predicted"/>
<evidence type="ECO:0000313" key="1">
    <source>
        <dbReference type="EMBL" id="PZX45885.1"/>
    </source>
</evidence>
<comment type="caution">
    <text evidence="1">The sequence shown here is derived from an EMBL/GenBank/DDBJ whole genome shotgun (WGS) entry which is preliminary data.</text>
</comment>
<dbReference type="AlphaFoldDB" id="A0A2W7R5F7"/>
<accession>A0A2W7R5F7</accession>
<sequence length="65" mass="7042">MLLFPARLAGMRRFCDGGFASTRFYAENSTQSFEALGPFTPDMIPVACFVLSGVSLSVASNENNM</sequence>
<dbReference type="EMBL" id="QKZQ01000005">
    <property type="protein sequence ID" value="PZX45885.1"/>
    <property type="molecule type" value="Genomic_DNA"/>
</dbReference>
<dbReference type="Proteomes" id="UP000249364">
    <property type="component" value="Unassembled WGS sequence"/>
</dbReference>
<reference evidence="1 2" key="1">
    <citation type="submission" date="2018-06" db="EMBL/GenBank/DDBJ databases">
        <title>Genomic Encyclopedia of Archaeal and Bacterial Type Strains, Phase II (KMG-II): from individual species to whole genera.</title>
        <authorList>
            <person name="Goeker M."/>
        </authorList>
    </citation>
    <scope>NUCLEOTIDE SEQUENCE [LARGE SCALE GENOMIC DNA]</scope>
    <source>
        <strain evidence="1 2">DSM 13087</strain>
    </source>
</reference>
<evidence type="ECO:0000313" key="2">
    <source>
        <dbReference type="Proteomes" id="UP000249364"/>
    </source>
</evidence>
<protein>
    <submittedName>
        <fullName evidence="1">Uncharacterized protein</fullName>
    </submittedName>
</protein>
<organism evidence="1 2">
    <name type="scientific">Roseinatronobacter thiooxidans</name>
    <dbReference type="NCBI Taxonomy" id="121821"/>
    <lineage>
        <taxon>Bacteria</taxon>
        <taxon>Pseudomonadati</taxon>
        <taxon>Pseudomonadota</taxon>
        <taxon>Alphaproteobacteria</taxon>
        <taxon>Rhodobacterales</taxon>
        <taxon>Paracoccaceae</taxon>
        <taxon>Roseinatronobacter</taxon>
    </lineage>
</organism>
<name>A0A2W7R5F7_9RHOB</name>